<dbReference type="Gene3D" id="1.25.20.10">
    <property type="entry name" value="Bacterial muramidases"/>
    <property type="match status" value="1"/>
</dbReference>
<sequence>MELLLSNAPNIARRGLRALALLASCGLPTLAAHAAAQHAAKNTTHASSRQAQRAAFIQAYASAERGDPAWKKQATSLKHYPLYPYLQAAALESQLRTVTRKQVEAYLQAWPNMLPAHDLRRDFLHELARRRDWNGFNALYRPGLGATLTCDHLQGRLAAGHALTFDRDLAGLWKHASLPADCDPILSWAHDHKLLTRKRLWQRIDRAVDAGRGGTVASLGRWLHGRDARHAQHLALALRDPARAAADAVHWPDDTRNRQAATIAMRHLTRKSSDQADALWPKLRRQLHFTKSQRRDIEHDMALFRATDFTHDAIQRLRALPADAQSDATRGWRLRVALARRDWQGVLDAYAAMPAVQQHDNEWRYFHARALSAMGYKHAAHKAYAELADQTTYFGFLAADRLHEPYTICPAHATDAPLDETALLANPGLDRAFELYAVNQPKLARREWVHALRGASAATRRQAAMLAYQRGWYDRAIFTFSSGDAIKLYDQRFPLARQDRVSEQAEDAGIDPAWAYALIRAESAWVTDARSGANAYGLMQLLPSTARRVARRLKLPYGGANDLYDPKLNIALGTHYLAQMAARYGGAPWLASAAYNAGPKQVDKWLSARGDLPPDLFVATMPFHETREYVARVMAFSVLYDWRLHQRTVTLAQRMPRFGKPYTPPTASTPREAVQCPSTQTASTAAKP</sequence>
<feature type="chain" id="PRO_5033064113" evidence="4">
    <location>
        <begin position="35"/>
        <end position="688"/>
    </location>
</feature>
<dbReference type="SUPFAM" id="SSF53955">
    <property type="entry name" value="Lysozyme-like"/>
    <property type="match status" value="1"/>
</dbReference>
<proteinExistence type="inferred from homology"/>
<comment type="caution">
    <text evidence="7">The sequence shown here is derived from an EMBL/GenBank/DDBJ whole genome shotgun (WGS) entry which is preliminary data.</text>
</comment>
<dbReference type="InterPro" id="IPR012289">
    <property type="entry name" value="Lytic_TGlycosylase_superhlx_L"/>
</dbReference>
<dbReference type="Pfam" id="PF01464">
    <property type="entry name" value="SLT"/>
    <property type="match status" value="1"/>
</dbReference>
<evidence type="ECO:0000256" key="3">
    <source>
        <dbReference type="SAM" id="MobiDB-lite"/>
    </source>
</evidence>
<dbReference type="RefSeq" id="WP_168608801.1">
    <property type="nucleotide sequence ID" value="NZ_JAAZQD010000002.1"/>
</dbReference>
<dbReference type="InterPro" id="IPR023346">
    <property type="entry name" value="Lysozyme-like_dom_sf"/>
</dbReference>
<keyword evidence="2 4" id="KW-0732">Signal</keyword>
<protein>
    <submittedName>
        <fullName evidence="7">Transglycosylase SLT domain-containing protein</fullName>
    </submittedName>
</protein>
<feature type="domain" description="Lytic transglycosylase superhelical linker" evidence="6">
    <location>
        <begin position="425"/>
        <end position="484"/>
    </location>
</feature>
<dbReference type="Proteomes" id="UP000541636">
    <property type="component" value="Unassembled WGS sequence"/>
</dbReference>
<evidence type="ECO:0000256" key="4">
    <source>
        <dbReference type="SAM" id="SignalP"/>
    </source>
</evidence>
<evidence type="ECO:0000259" key="6">
    <source>
        <dbReference type="Pfam" id="PF14718"/>
    </source>
</evidence>
<dbReference type="Gene3D" id="1.10.1240.20">
    <property type="entry name" value="Lytic transglycosylase, superhelical linker domain"/>
    <property type="match status" value="1"/>
</dbReference>
<gene>
    <name evidence="7" type="ORF">HF690_05970</name>
</gene>
<dbReference type="CDD" id="cd13401">
    <property type="entry name" value="Slt70-like"/>
    <property type="match status" value="1"/>
</dbReference>
<organism evidence="7 8">
    <name type="scientific">Oleiagrimonas citrea</name>
    <dbReference type="NCBI Taxonomy" id="1665687"/>
    <lineage>
        <taxon>Bacteria</taxon>
        <taxon>Pseudomonadati</taxon>
        <taxon>Pseudomonadota</taxon>
        <taxon>Gammaproteobacteria</taxon>
        <taxon>Lysobacterales</taxon>
        <taxon>Rhodanobacteraceae</taxon>
        <taxon>Oleiagrimonas</taxon>
    </lineage>
</organism>
<dbReference type="InterPro" id="IPR008258">
    <property type="entry name" value="Transglycosylase_SLT_dom_1"/>
</dbReference>
<dbReference type="InterPro" id="IPR008939">
    <property type="entry name" value="Lytic_TGlycosylase_superhlx_U"/>
</dbReference>
<dbReference type="PANTHER" id="PTHR37423:SF5">
    <property type="entry name" value="SOLUBLE LYTIC MUREIN TRANSGLYCOSYLASE"/>
    <property type="match status" value="1"/>
</dbReference>
<dbReference type="EMBL" id="JAAZQD010000002">
    <property type="protein sequence ID" value="NKZ38504.1"/>
    <property type="molecule type" value="Genomic_DNA"/>
</dbReference>
<dbReference type="InterPro" id="IPR037061">
    <property type="entry name" value="Lytic_TGlycoase_superhlx_L_sf"/>
</dbReference>
<dbReference type="GO" id="GO:0004553">
    <property type="term" value="F:hydrolase activity, hydrolyzing O-glycosyl compounds"/>
    <property type="evidence" value="ECO:0007669"/>
    <property type="project" value="InterPro"/>
</dbReference>
<dbReference type="Pfam" id="PF14718">
    <property type="entry name" value="SLT_L"/>
    <property type="match status" value="1"/>
</dbReference>
<feature type="signal peptide" evidence="4">
    <location>
        <begin position="1"/>
        <end position="34"/>
    </location>
</feature>
<evidence type="ECO:0000259" key="5">
    <source>
        <dbReference type="Pfam" id="PF01464"/>
    </source>
</evidence>
<dbReference type="SUPFAM" id="SSF48435">
    <property type="entry name" value="Bacterial muramidases"/>
    <property type="match status" value="1"/>
</dbReference>
<feature type="domain" description="Transglycosylase SLT" evidence="5">
    <location>
        <begin position="503"/>
        <end position="613"/>
    </location>
</feature>
<name>A0A846ZJY9_9GAMM</name>
<accession>A0A846ZJY9</accession>
<evidence type="ECO:0000313" key="7">
    <source>
        <dbReference type="EMBL" id="NKZ38504.1"/>
    </source>
</evidence>
<evidence type="ECO:0000313" key="8">
    <source>
        <dbReference type="Proteomes" id="UP000541636"/>
    </source>
</evidence>
<dbReference type="AlphaFoldDB" id="A0A846ZJY9"/>
<dbReference type="PANTHER" id="PTHR37423">
    <property type="entry name" value="SOLUBLE LYTIC MUREIN TRANSGLYCOSYLASE-RELATED"/>
    <property type="match status" value="1"/>
</dbReference>
<evidence type="ECO:0000256" key="2">
    <source>
        <dbReference type="ARBA" id="ARBA00022729"/>
    </source>
</evidence>
<dbReference type="Gene3D" id="1.10.530.10">
    <property type="match status" value="1"/>
</dbReference>
<keyword evidence="8" id="KW-1185">Reference proteome</keyword>
<dbReference type="GO" id="GO:0042597">
    <property type="term" value="C:periplasmic space"/>
    <property type="evidence" value="ECO:0007669"/>
    <property type="project" value="InterPro"/>
</dbReference>
<evidence type="ECO:0000256" key="1">
    <source>
        <dbReference type="ARBA" id="ARBA00007734"/>
    </source>
</evidence>
<reference evidence="7 8" key="1">
    <citation type="journal article" date="2017" name="Int. J. Syst. Evol. Microbiol.">
        <title>Oleiagrimonas citrea sp. nov., a marine bacterium isolated from tidal flat sediment and emended description of the genus Oleiagrimonas Fang et al. 2015 and Oleiagrimonas soli.</title>
        <authorList>
            <person name="Yang S.H."/>
            <person name="Seo H.S."/>
            <person name="Seong C.N."/>
            <person name="Kwon K.K."/>
        </authorList>
    </citation>
    <scope>NUCLEOTIDE SEQUENCE [LARGE SCALE GENOMIC DNA]</scope>
    <source>
        <strain evidence="7 8">MEBiC09124</strain>
    </source>
</reference>
<feature type="compositionally biased region" description="Polar residues" evidence="3">
    <location>
        <begin position="676"/>
        <end position="688"/>
    </location>
</feature>
<comment type="similarity">
    <text evidence="1">Belongs to the transglycosylase Slt family.</text>
</comment>
<feature type="region of interest" description="Disordered" evidence="3">
    <location>
        <begin position="659"/>
        <end position="688"/>
    </location>
</feature>